<sequence length="65" mass="7246">MHPVSFGLVSSVCLWHQPQHCSVPRKSAAKGKHGTSGMDQYCRWPEKHVLFSSAHIYASDIYASC</sequence>
<evidence type="ECO:0000313" key="1">
    <source>
        <dbReference type="EMBL" id="EEC15975.1"/>
    </source>
</evidence>
<dbReference type="EMBL" id="DS896920">
    <property type="protein sequence ID" value="EEC15975.1"/>
    <property type="molecule type" value="Genomic_DNA"/>
</dbReference>
<dbReference type="EMBL" id="ABJB010891945">
    <property type="status" value="NOT_ANNOTATED_CDS"/>
    <property type="molecule type" value="Genomic_DNA"/>
</dbReference>
<reference evidence="1 3" key="1">
    <citation type="submission" date="2008-03" db="EMBL/GenBank/DDBJ databases">
        <title>Annotation of Ixodes scapularis.</title>
        <authorList>
            <consortium name="Ixodes scapularis Genome Project Consortium"/>
            <person name="Caler E."/>
            <person name="Hannick L.I."/>
            <person name="Bidwell S."/>
            <person name="Joardar V."/>
            <person name="Thiagarajan M."/>
            <person name="Amedeo P."/>
            <person name="Galinsky K.J."/>
            <person name="Schobel S."/>
            <person name="Inman J."/>
            <person name="Hostetler J."/>
            <person name="Miller J."/>
            <person name="Hammond M."/>
            <person name="Megy K."/>
            <person name="Lawson D."/>
            <person name="Kodira C."/>
            <person name="Sutton G."/>
            <person name="Meyer J."/>
            <person name="Hill C.A."/>
            <person name="Birren B."/>
            <person name="Nene V."/>
            <person name="Collins F."/>
            <person name="Alarcon-Chaidez F."/>
            <person name="Wikel S."/>
            <person name="Strausberg R."/>
        </authorList>
    </citation>
    <scope>NUCLEOTIDE SEQUENCE [LARGE SCALE GENOMIC DNA]</scope>
    <source>
        <strain evidence="3">Wikel</strain>
        <strain evidence="1">Wikel colony</strain>
    </source>
</reference>
<dbReference type="HOGENOM" id="CLU_2852189_0_0_1"/>
<evidence type="ECO:0000313" key="2">
    <source>
        <dbReference type="EnsemblMetazoa" id="ISCW022007-PA"/>
    </source>
</evidence>
<keyword evidence="3" id="KW-1185">Reference proteome</keyword>
<dbReference type="EnsemblMetazoa" id="ISCW022007-RA">
    <property type="protein sequence ID" value="ISCW022007-PA"/>
    <property type="gene ID" value="ISCW022007"/>
</dbReference>
<dbReference type="EMBL" id="ABJB010951931">
    <property type="status" value="NOT_ANNOTATED_CDS"/>
    <property type="molecule type" value="Genomic_DNA"/>
</dbReference>
<dbReference type="Proteomes" id="UP000001555">
    <property type="component" value="Unassembled WGS sequence"/>
</dbReference>
<dbReference type="VEuPathDB" id="VectorBase:ISCI022007"/>
<reference evidence="2" key="2">
    <citation type="submission" date="2020-05" db="UniProtKB">
        <authorList>
            <consortium name="EnsemblMetazoa"/>
        </authorList>
    </citation>
    <scope>IDENTIFICATION</scope>
    <source>
        <strain evidence="2">wikel</strain>
    </source>
</reference>
<dbReference type="EMBL" id="ABJB010510834">
    <property type="status" value="NOT_ANNOTATED_CDS"/>
    <property type="molecule type" value="Genomic_DNA"/>
</dbReference>
<accession>B7QAV3</accession>
<name>B7QAV3_IXOSC</name>
<gene>
    <name evidence="1" type="ORF">IscW_ISCW022007</name>
</gene>
<evidence type="ECO:0000313" key="3">
    <source>
        <dbReference type="Proteomes" id="UP000001555"/>
    </source>
</evidence>
<protein>
    <submittedName>
        <fullName evidence="1 2">Uncharacterized protein</fullName>
    </submittedName>
</protein>
<dbReference type="PaxDb" id="6945-B7QAV3"/>
<dbReference type="EMBL" id="ABJB010537679">
    <property type="status" value="NOT_ANNOTATED_CDS"/>
    <property type="molecule type" value="Genomic_DNA"/>
</dbReference>
<organism>
    <name type="scientific">Ixodes scapularis</name>
    <name type="common">Black-legged tick</name>
    <name type="synonym">Deer tick</name>
    <dbReference type="NCBI Taxonomy" id="6945"/>
    <lineage>
        <taxon>Eukaryota</taxon>
        <taxon>Metazoa</taxon>
        <taxon>Ecdysozoa</taxon>
        <taxon>Arthropoda</taxon>
        <taxon>Chelicerata</taxon>
        <taxon>Arachnida</taxon>
        <taxon>Acari</taxon>
        <taxon>Parasitiformes</taxon>
        <taxon>Ixodida</taxon>
        <taxon>Ixodoidea</taxon>
        <taxon>Ixodidae</taxon>
        <taxon>Ixodinae</taxon>
        <taxon>Ixodes</taxon>
    </lineage>
</organism>
<dbReference type="VEuPathDB" id="VectorBase:ISCW022007"/>
<dbReference type="AlphaFoldDB" id="B7QAV3"/>
<proteinExistence type="predicted"/>
<dbReference type="InParanoid" id="B7QAV3"/>
<dbReference type="EMBL" id="ABJB010826519">
    <property type="status" value="NOT_ANNOTATED_CDS"/>
    <property type="molecule type" value="Genomic_DNA"/>
</dbReference>